<keyword evidence="1" id="KW-1133">Transmembrane helix</keyword>
<evidence type="ECO:0000256" key="1">
    <source>
        <dbReference type="SAM" id="Phobius"/>
    </source>
</evidence>
<gene>
    <name evidence="2" type="ORF">F8388_016791</name>
</gene>
<reference evidence="2 3" key="1">
    <citation type="journal article" date="2020" name="bioRxiv">
        <title>Sequence and annotation of 42 cannabis genomes reveals extensive copy number variation in cannabinoid synthesis and pathogen resistance genes.</title>
        <authorList>
            <person name="Mckernan K.J."/>
            <person name="Helbert Y."/>
            <person name="Kane L.T."/>
            <person name="Ebling H."/>
            <person name="Zhang L."/>
            <person name="Liu B."/>
            <person name="Eaton Z."/>
            <person name="Mclaughlin S."/>
            <person name="Kingan S."/>
            <person name="Baybayan P."/>
            <person name="Concepcion G."/>
            <person name="Jordan M."/>
            <person name="Riva A."/>
            <person name="Barbazuk W."/>
            <person name="Harkins T."/>
        </authorList>
    </citation>
    <scope>NUCLEOTIDE SEQUENCE [LARGE SCALE GENOMIC DNA]</scope>
    <source>
        <strain evidence="3">cv. Jamaican Lion 4</strain>
        <tissue evidence="2">Leaf</tissue>
    </source>
</reference>
<protein>
    <submittedName>
        <fullName evidence="2">Uncharacterized protein</fullName>
    </submittedName>
</protein>
<accession>A0A7J6ERE7</accession>
<evidence type="ECO:0000313" key="3">
    <source>
        <dbReference type="Proteomes" id="UP000525078"/>
    </source>
</evidence>
<feature type="transmembrane region" description="Helical" evidence="1">
    <location>
        <begin position="62"/>
        <end position="85"/>
    </location>
</feature>
<name>A0A7J6ERE7_CANSA</name>
<dbReference type="AlphaFoldDB" id="A0A7J6ERE7"/>
<dbReference type="Proteomes" id="UP000525078">
    <property type="component" value="Unassembled WGS sequence"/>
</dbReference>
<organism evidence="2 3">
    <name type="scientific">Cannabis sativa</name>
    <name type="common">Hemp</name>
    <name type="synonym">Marijuana</name>
    <dbReference type="NCBI Taxonomy" id="3483"/>
    <lineage>
        <taxon>Eukaryota</taxon>
        <taxon>Viridiplantae</taxon>
        <taxon>Streptophyta</taxon>
        <taxon>Embryophyta</taxon>
        <taxon>Tracheophyta</taxon>
        <taxon>Spermatophyta</taxon>
        <taxon>Magnoliopsida</taxon>
        <taxon>eudicotyledons</taxon>
        <taxon>Gunneridae</taxon>
        <taxon>Pentapetalae</taxon>
        <taxon>rosids</taxon>
        <taxon>fabids</taxon>
        <taxon>Rosales</taxon>
        <taxon>Cannabaceae</taxon>
        <taxon>Cannabis</taxon>
    </lineage>
</organism>
<dbReference type="EMBL" id="JAATIP010000196">
    <property type="protein sequence ID" value="KAF4360982.1"/>
    <property type="molecule type" value="Genomic_DNA"/>
</dbReference>
<comment type="caution">
    <text evidence="2">The sequence shown here is derived from an EMBL/GenBank/DDBJ whole genome shotgun (WGS) entry which is preliminary data.</text>
</comment>
<proteinExistence type="predicted"/>
<keyword evidence="1" id="KW-0472">Membrane</keyword>
<keyword evidence="1" id="KW-0812">Transmembrane</keyword>
<evidence type="ECO:0000313" key="2">
    <source>
        <dbReference type="EMBL" id="KAF4360982.1"/>
    </source>
</evidence>
<sequence>SSDDAAVSMMEKIASSSPIDEAVSRMLSRQEAQGLRRNDGCSGSSCNVLNDPCCKGCSCIPVGILVGISNLVVVAAAAMVVLMLVPSAFARCKNNNNNNIKLVSSSDEAAVSMMEKIASSSPIDEAVSRMLSRQEAEGLRRNDGCSGSSCNVLNDPCCKGCSCIPVGILVGVCAGSCC</sequence>
<feature type="non-terminal residue" evidence="2">
    <location>
        <position position="178"/>
    </location>
</feature>